<proteinExistence type="predicted"/>
<evidence type="ECO:0000313" key="2">
    <source>
        <dbReference type="Proteomes" id="UP000829196"/>
    </source>
</evidence>
<dbReference type="AlphaFoldDB" id="A0A8T3C7E0"/>
<gene>
    <name evidence="1" type="ORF">KFK09_002496</name>
</gene>
<comment type="caution">
    <text evidence="1">The sequence shown here is derived from an EMBL/GenBank/DDBJ whole genome shotgun (WGS) entry which is preliminary data.</text>
</comment>
<protein>
    <submittedName>
        <fullName evidence="1">Uncharacterized protein</fullName>
    </submittedName>
</protein>
<name>A0A8T3C7E0_DENNO</name>
<organism evidence="1 2">
    <name type="scientific">Dendrobium nobile</name>
    <name type="common">Orchid</name>
    <dbReference type="NCBI Taxonomy" id="94219"/>
    <lineage>
        <taxon>Eukaryota</taxon>
        <taxon>Viridiplantae</taxon>
        <taxon>Streptophyta</taxon>
        <taxon>Embryophyta</taxon>
        <taxon>Tracheophyta</taxon>
        <taxon>Spermatophyta</taxon>
        <taxon>Magnoliopsida</taxon>
        <taxon>Liliopsida</taxon>
        <taxon>Asparagales</taxon>
        <taxon>Orchidaceae</taxon>
        <taxon>Epidendroideae</taxon>
        <taxon>Malaxideae</taxon>
        <taxon>Dendrobiinae</taxon>
        <taxon>Dendrobium</taxon>
    </lineage>
</organism>
<dbReference type="EMBL" id="JAGYWB010000003">
    <property type="protein sequence ID" value="KAI0526903.1"/>
    <property type="molecule type" value="Genomic_DNA"/>
</dbReference>
<reference evidence="1" key="1">
    <citation type="journal article" date="2022" name="Front. Genet.">
        <title>Chromosome-Scale Assembly of the Dendrobium nobile Genome Provides Insights Into the Molecular Mechanism of the Biosynthesis of the Medicinal Active Ingredient of Dendrobium.</title>
        <authorList>
            <person name="Xu Q."/>
            <person name="Niu S.-C."/>
            <person name="Li K.-L."/>
            <person name="Zheng P.-J."/>
            <person name="Zhang X.-J."/>
            <person name="Jia Y."/>
            <person name="Liu Y."/>
            <person name="Niu Y.-X."/>
            <person name="Yu L.-H."/>
            <person name="Chen D.-F."/>
            <person name="Zhang G.-Q."/>
        </authorList>
    </citation>
    <scope>NUCLEOTIDE SEQUENCE</scope>
    <source>
        <tissue evidence="1">Leaf</tissue>
    </source>
</reference>
<keyword evidence="2" id="KW-1185">Reference proteome</keyword>
<dbReference type="Proteomes" id="UP000829196">
    <property type="component" value="Unassembled WGS sequence"/>
</dbReference>
<accession>A0A8T3C7E0</accession>
<evidence type="ECO:0000313" key="1">
    <source>
        <dbReference type="EMBL" id="KAI0526903.1"/>
    </source>
</evidence>
<sequence length="125" mass="14926">MFSIDLSFHISLHQLLAQLQISTHPQIIFFISPLDHKSSLDFYIITDRHQTFIWPLITTIFLLRHHQNSSRILRIIGSPLGYYYCQIFSNQPRMQEAFYLHLLRIVYREQALIMIFSTQNWSTEA</sequence>